<dbReference type="GO" id="GO:0005524">
    <property type="term" value="F:ATP binding"/>
    <property type="evidence" value="ECO:0007669"/>
    <property type="project" value="UniProtKB-KW"/>
</dbReference>
<evidence type="ECO:0000313" key="8">
    <source>
        <dbReference type="Proteomes" id="UP000308652"/>
    </source>
</evidence>
<evidence type="ECO:0000313" key="7">
    <source>
        <dbReference type="EMBL" id="TFK38688.1"/>
    </source>
</evidence>
<evidence type="ECO:0000256" key="4">
    <source>
        <dbReference type="ARBA" id="ARBA00022777"/>
    </source>
</evidence>
<keyword evidence="4 7" id="KW-0418">Kinase</keyword>
<dbReference type="InterPro" id="IPR000719">
    <property type="entry name" value="Prot_kinase_dom"/>
</dbReference>
<evidence type="ECO:0000256" key="3">
    <source>
        <dbReference type="ARBA" id="ARBA00022741"/>
    </source>
</evidence>
<keyword evidence="2" id="KW-0808">Transferase</keyword>
<dbReference type="OrthoDB" id="347657at2759"/>
<dbReference type="STRING" id="68775.A0A5C3M3C8"/>
<keyword evidence="5" id="KW-0067">ATP-binding</keyword>
<name>A0A5C3M3C8_9AGAR</name>
<dbReference type="EMBL" id="ML213602">
    <property type="protein sequence ID" value="TFK38688.1"/>
    <property type="molecule type" value="Genomic_DNA"/>
</dbReference>
<evidence type="ECO:0000256" key="2">
    <source>
        <dbReference type="ARBA" id="ARBA00022679"/>
    </source>
</evidence>
<proteinExistence type="predicted"/>
<gene>
    <name evidence="7" type="ORF">BDQ12DRAFT_605572</name>
</gene>
<dbReference type="AlphaFoldDB" id="A0A5C3M3C8"/>
<keyword evidence="8" id="KW-1185">Reference proteome</keyword>
<keyword evidence="3" id="KW-0547">Nucleotide-binding</keyword>
<sequence length="243" mass="27623">MVLERIQGYVRATGQSNEEGADAILETFLPVLHWTFREQNKICLILDHYPNGTLHDLVKREGSLTAAKTLRLVTELTTALTVFSSLSIVHGSIYPSGIMIDMKGHVVLSDFGDAKFLDFEYCYPDGSMHGKDEEGAWREKKTYLAPEILLGWMYSQAADVWGLGMVMYFMLFGKHPFIVNAQNEEKHDSIALDSTIIYDPIPTDWLHLIHPVAKDLMLKCLERNPSLRLDIIAVRRHAYFAHV</sequence>
<dbReference type="SMART" id="SM00220">
    <property type="entry name" value="S_TKc"/>
    <property type="match status" value="1"/>
</dbReference>
<dbReference type="GO" id="GO:0004674">
    <property type="term" value="F:protein serine/threonine kinase activity"/>
    <property type="evidence" value="ECO:0007669"/>
    <property type="project" value="UniProtKB-KW"/>
</dbReference>
<evidence type="ECO:0000256" key="1">
    <source>
        <dbReference type="ARBA" id="ARBA00022527"/>
    </source>
</evidence>
<protein>
    <submittedName>
        <fullName evidence="7">Kinase-like domain-containing protein</fullName>
    </submittedName>
</protein>
<feature type="domain" description="Protein kinase" evidence="6">
    <location>
        <begin position="1"/>
        <end position="240"/>
    </location>
</feature>
<dbReference type="Pfam" id="PF00069">
    <property type="entry name" value="Pkinase"/>
    <property type="match status" value="1"/>
</dbReference>
<evidence type="ECO:0000256" key="5">
    <source>
        <dbReference type="ARBA" id="ARBA00022840"/>
    </source>
</evidence>
<reference evidence="7 8" key="1">
    <citation type="journal article" date="2019" name="Nat. Ecol. Evol.">
        <title>Megaphylogeny resolves global patterns of mushroom evolution.</title>
        <authorList>
            <person name="Varga T."/>
            <person name="Krizsan K."/>
            <person name="Foldi C."/>
            <person name="Dima B."/>
            <person name="Sanchez-Garcia M."/>
            <person name="Sanchez-Ramirez S."/>
            <person name="Szollosi G.J."/>
            <person name="Szarkandi J.G."/>
            <person name="Papp V."/>
            <person name="Albert L."/>
            <person name="Andreopoulos W."/>
            <person name="Angelini C."/>
            <person name="Antonin V."/>
            <person name="Barry K.W."/>
            <person name="Bougher N.L."/>
            <person name="Buchanan P."/>
            <person name="Buyck B."/>
            <person name="Bense V."/>
            <person name="Catcheside P."/>
            <person name="Chovatia M."/>
            <person name="Cooper J."/>
            <person name="Damon W."/>
            <person name="Desjardin D."/>
            <person name="Finy P."/>
            <person name="Geml J."/>
            <person name="Haridas S."/>
            <person name="Hughes K."/>
            <person name="Justo A."/>
            <person name="Karasinski D."/>
            <person name="Kautmanova I."/>
            <person name="Kiss B."/>
            <person name="Kocsube S."/>
            <person name="Kotiranta H."/>
            <person name="LaButti K.M."/>
            <person name="Lechner B.E."/>
            <person name="Liimatainen K."/>
            <person name="Lipzen A."/>
            <person name="Lukacs Z."/>
            <person name="Mihaltcheva S."/>
            <person name="Morgado L.N."/>
            <person name="Niskanen T."/>
            <person name="Noordeloos M.E."/>
            <person name="Ohm R.A."/>
            <person name="Ortiz-Santana B."/>
            <person name="Ovrebo C."/>
            <person name="Racz N."/>
            <person name="Riley R."/>
            <person name="Savchenko A."/>
            <person name="Shiryaev A."/>
            <person name="Soop K."/>
            <person name="Spirin V."/>
            <person name="Szebenyi C."/>
            <person name="Tomsovsky M."/>
            <person name="Tulloss R.E."/>
            <person name="Uehling J."/>
            <person name="Grigoriev I.V."/>
            <person name="Vagvolgyi C."/>
            <person name="Papp T."/>
            <person name="Martin F.M."/>
            <person name="Miettinen O."/>
            <person name="Hibbett D.S."/>
            <person name="Nagy L.G."/>
        </authorList>
    </citation>
    <scope>NUCLEOTIDE SEQUENCE [LARGE SCALE GENOMIC DNA]</scope>
    <source>
        <strain evidence="7 8">CBS 166.37</strain>
    </source>
</reference>
<dbReference type="PROSITE" id="PS50011">
    <property type="entry name" value="PROTEIN_KINASE_DOM"/>
    <property type="match status" value="1"/>
</dbReference>
<dbReference type="InterPro" id="IPR011009">
    <property type="entry name" value="Kinase-like_dom_sf"/>
</dbReference>
<keyword evidence="1" id="KW-0723">Serine/threonine-protein kinase</keyword>
<dbReference type="Proteomes" id="UP000308652">
    <property type="component" value="Unassembled WGS sequence"/>
</dbReference>
<organism evidence="7 8">
    <name type="scientific">Crucibulum laeve</name>
    <dbReference type="NCBI Taxonomy" id="68775"/>
    <lineage>
        <taxon>Eukaryota</taxon>
        <taxon>Fungi</taxon>
        <taxon>Dikarya</taxon>
        <taxon>Basidiomycota</taxon>
        <taxon>Agaricomycotina</taxon>
        <taxon>Agaricomycetes</taxon>
        <taxon>Agaricomycetidae</taxon>
        <taxon>Agaricales</taxon>
        <taxon>Agaricineae</taxon>
        <taxon>Nidulariaceae</taxon>
        <taxon>Crucibulum</taxon>
    </lineage>
</organism>
<dbReference type="SUPFAM" id="SSF56112">
    <property type="entry name" value="Protein kinase-like (PK-like)"/>
    <property type="match status" value="1"/>
</dbReference>
<accession>A0A5C3M3C8</accession>
<evidence type="ECO:0000259" key="6">
    <source>
        <dbReference type="PROSITE" id="PS50011"/>
    </source>
</evidence>
<dbReference type="PANTHER" id="PTHR24351">
    <property type="entry name" value="RIBOSOMAL PROTEIN S6 KINASE"/>
    <property type="match status" value="1"/>
</dbReference>
<dbReference type="Gene3D" id="1.10.510.10">
    <property type="entry name" value="Transferase(Phosphotransferase) domain 1"/>
    <property type="match status" value="1"/>
</dbReference>